<evidence type="ECO:0000313" key="2">
    <source>
        <dbReference type="Proteomes" id="UP000823388"/>
    </source>
</evidence>
<dbReference type="AlphaFoldDB" id="A0A8T0WFW7"/>
<name>A0A8T0WFW7_PANVG</name>
<dbReference type="EMBL" id="CM029039">
    <property type="protein sequence ID" value="KAG2646088.1"/>
    <property type="molecule type" value="Genomic_DNA"/>
</dbReference>
<dbReference type="Proteomes" id="UP000823388">
    <property type="component" value="Chromosome 2K"/>
</dbReference>
<dbReference type="Gene3D" id="2.40.10.120">
    <property type="match status" value="1"/>
</dbReference>
<proteinExistence type="predicted"/>
<sequence length="166" mass="18142">MAALVENPDPPLADAVLNRATPDPHILAHAIGARESVYLKTEGKKCQILTCAHVLQDDDGVLFNPRNGDRLLVCKMWHTGDERVKEFGARVRFYNPLADLVMIEATGITNTEPLVLDEAAVVLGTTAVAVGSEYGWTRTSTVSIGITTHVWMSGCLGRWSRAWRDG</sequence>
<protein>
    <submittedName>
        <fullName evidence="1">Uncharacterized protein</fullName>
    </submittedName>
</protein>
<dbReference type="Pfam" id="PF13365">
    <property type="entry name" value="Trypsin_2"/>
    <property type="match status" value="1"/>
</dbReference>
<organism evidence="1 2">
    <name type="scientific">Panicum virgatum</name>
    <name type="common">Blackwell switchgrass</name>
    <dbReference type="NCBI Taxonomy" id="38727"/>
    <lineage>
        <taxon>Eukaryota</taxon>
        <taxon>Viridiplantae</taxon>
        <taxon>Streptophyta</taxon>
        <taxon>Embryophyta</taxon>
        <taxon>Tracheophyta</taxon>
        <taxon>Spermatophyta</taxon>
        <taxon>Magnoliopsida</taxon>
        <taxon>Liliopsida</taxon>
        <taxon>Poales</taxon>
        <taxon>Poaceae</taxon>
        <taxon>PACMAD clade</taxon>
        <taxon>Panicoideae</taxon>
        <taxon>Panicodae</taxon>
        <taxon>Paniceae</taxon>
        <taxon>Panicinae</taxon>
        <taxon>Panicum</taxon>
        <taxon>Panicum sect. Hiantes</taxon>
    </lineage>
</organism>
<dbReference type="SUPFAM" id="SSF50494">
    <property type="entry name" value="Trypsin-like serine proteases"/>
    <property type="match status" value="1"/>
</dbReference>
<gene>
    <name evidence="1" type="ORF">PVAP13_2KG486000</name>
</gene>
<accession>A0A8T0WFW7</accession>
<dbReference type="InterPro" id="IPR009003">
    <property type="entry name" value="Peptidase_S1_PA"/>
</dbReference>
<evidence type="ECO:0000313" key="1">
    <source>
        <dbReference type="EMBL" id="KAG2646088.1"/>
    </source>
</evidence>
<keyword evidence="2" id="KW-1185">Reference proteome</keyword>
<comment type="caution">
    <text evidence="1">The sequence shown here is derived from an EMBL/GenBank/DDBJ whole genome shotgun (WGS) entry which is preliminary data.</text>
</comment>
<reference evidence="1" key="1">
    <citation type="submission" date="2020-05" db="EMBL/GenBank/DDBJ databases">
        <title>WGS assembly of Panicum virgatum.</title>
        <authorList>
            <person name="Lovell J.T."/>
            <person name="Jenkins J."/>
            <person name="Shu S."/>
            <person name="Juenger T.E."/>
            <person name="Schmutz J."/>
        </authorList>
    </citation>
    <scope>NUCLEOTIDE SEQUENCE</scope>
    <source>
        <strain evidence="1">AP13</strain>
    </source>
</reference>